<organism evidence="1 2">
    <name type="scientific">Vibrio cholerae</name>
    <dbReference type="NCBI Taxonomy" id="666"/>
    <lineage>
        <taxon>Bacteria</taxon>
        <taxon>Pseudomonadati</taxon>
        <taxon>Pseudomonadota</taxon>
        <taxon>Gammaproteobacteria</taxon>
        <taxon>Vibrionales</taxon>
        <taxon>Vibrionaceae</taxon>
        <taxon>Vibrio</taxon>
    </lineage>
</organism>
<sequence>MIATCGARGNVIFFNQNTAQSAQCAVAQDSGSCCAAANDDHVGFHSLISRHELNLMQSKHIRLVCHYFHFMFVVLLTKARTSIKWRMEVDGIFQWRNFMRFTY</sequence>
<accession>A0A655XX31</accession>
<evidence type="ECO:0000313" key="1">
    <source>
        <dbReference type="EMBL" id="CSC29962.1"/>
    </source>
</evidence>
<gene>
    <name evidence="1" type="ORF">ERS013200_01074</name>
</gene>
<evidence type="ECO:0000313" key="2">
    <source>
        <dbReference type="Proteomes" id="UP000041770"/>
    </source>
</evidence>
<name>A0A655XX31_VIBCL</name>
<dbReference type="AlphaFoldDB" id="A0A655XX31"/>
<dbReference type="EMBL" id="CWQY01000005">
    <property type="protein sequence ID" value="CSC29962.1"/>
    <property type="molecule type" value="Genomic_DNA"/>
</dbReference>
<reference evidence="1 2" key="1">
    <citation type="submission" date="2015-07" db="EMBL/GenBank/DDBJ databases">
        <authorList>
            <consortium name="Pathogen Informatics"/>
        </authorList>
    </citation>
    <scope>NUCLEOTIDE SEQUENCE [LARGE SCALE GENOMIC DNA]</scope>
    <source>
        <strain evidence="1 2">A316</strain>
    </source>
</reference>
<proteinExistence type="predicted"/>
<protein>
    <submittedName>
        <fullName evidence="1">Uncharacterized protein</fullName>
    </submittedName>
</protein>
<dbReference type="Proteomes" id="UP000041770">
    <property type="component" value="Unassembled WGS sequence"/>
</dbReference>